<dbReference type="STRING" id="13370.A0A448YQW7"/>
<keyword evidence="2" id="KW-1133">Transmembrane helix</keyword>
<keyword evidence="3" id="KW-0732">Signal</keyword>
<keyword evidence="6" id="KW-1185">Reference proteome</keyword>
<evidence type="ECO:0000259" key="4">
    <source>
        <dbReference type="Pfam" id="PF10355"/>
    </source>
</evidence>
<evidence type="ECO:0000256" key="2">
    <source>
        <dbReference type="SAM" id="Phobius"/>
    </source>
</evidence>
<feature type="transmembrane region" description="Helical" evidence="2">
    <location>
        <begin position="314"/>
        <end position="334"/>
    </location>
</feature>
<feature type="transmembrane region" description="Helical" evidence="2">
    <location>
        <begin position="381"/>
        <end position="402"/>
    </location>
</feature>
<feature type="transmembrane region" description="Helical" evidence="2">
    <location>
        <begin position="284"/>
        <end position="302"/>
    </location>
</feature>
<dbReference type="FunCoup" id="A0A448YQW7">
    <property type="interactions" value="28"/>
</dbReference>
<dbReference type="Proteomes" id="UP000290900">
    <property type="component" value="Unassembled WGS sequence"/>
</dbReference>
<dbReference type="Pfam" id="PF10355">
    <property type="entry name" value="Ytp1"/>
    <property type="match status" value="1"/>
</dbReference>
<evidence type="ECO:0000256" key="1">
    <source>
        <dbReference type="SAM" id="MobiDB-lite"/>
    </source>
</evidence>
<evidence type="ECO:0000313" key="6">
    <source>
        <dbReference type="Proteomes" id="UP000290900"/>
    </source>
</evidence>
<feature type="transmembrane region" description="Helical" evidence="2">
    <location>
        <begin position="202"/>
        <end position="220"/>
    </location>
</feature>
<gene>
    <name evidence="5" type="ORF">BRENAR_LOCUS4054</name>
</gene>
<dbReference type="InParanoid" id="A0A448YQW7"/>
<dbReference type="PANTHER" id="PTHR31685:SF2">
    <property type="entry name" value="PROTEIN YTP1"/>
    <property type="match status" value="1"/>
</dbReference>
<evidence type="ECO:0000256" key="3">
    <source>
        <dbReference type="SAM" id="SignalP"/>
    </source>
</evidence>
<feature type="chain" id="PRO_5019207147" evidence="3">
    <location>
        <begin position="24"/>
        <end position="457"/>
    </location>
</feature>
<dbReference type="AlphaFoldDB" id="A0A448YQW7"/>
<feature type="transmembrane region" description="Helical" evidence="2">
    <location>
        <begin position="112"/>
        <end position="130"/>
    </location>
</feature>
<evidence type="ECO:0000313" key="5">
    <source>
        <dbReference type="EMBL" id="VEU23323.1"/>
    </source>
</evidence>
<proteinExistence type="predicted"/>
<sequence length="457" mass="50940">MFSKVSRTAALLVVLCSAAYASAEMMHMDPSSPNVDERLASLRQGLGGKMLHWFLSLFALVVIPSIACCYAIANRFKTSMTLQLVAGIYSIIEAVVLRFPDPEGHENRTSRGTAWFLLVFYGLVLLNGGICEGSNLLRTKFKDSHLGYFGFQLTPVTYKVISVLAAECGFVKAAMNLVAILGFCYNDHTGQCNAHGIMGMSFIAYGWFMATMLVIPWLRVSRHKHSQEWYDSIMITAWGIVNTFTEHRPWQPWSHHDYQHTSMGIIFWACGMLGIYMSRNNKRSFMPALTLIFTGYAMAQHPQELVTSEKVHTFFGMVLLCGGAIRVMEISFILNDKRSDASGRIFSFQYLAPFALVLAGILFMGANEEQIQLVVDMGADYSAYILVAISTACMVQLFYLILLELYLHLSGYSVDSAGPYESLIGNDDLEHGTDTTPNDSNFELDELSSFDNDAQAN</sequence>
<dbReference type="InterPro" id="IPR018827">
    <property type="entry name" value="YTP1_C"/>
</dbReference>
<name>A0A448YQW7_BRENA</name>
<dbReference type="OrthoDB" id="4137487at2759"/>
<keyword evidence="2" id="KW-0472">Membrane</keyword>
<dbReference type="PANTHER" id="PTHR31685">
    <property type="entry name" value="INTEGRAL MEMBRANE PROTEIN (AFU_ORTHOLOGUE AFUA_6G12730)-RELATED"/>
    <property type="match status" value="1"/>
</dbReference>
<feature type="domain" description="Protein YTP1-like C-terminal" evidence="4">
    <location>
        <begin position="169"/>
        <end position="406"/>
    </location>
</feature>
<feature type="signal peptide" evidence="3">
    <location>
        <begin position="1"/>
        <end position="23"/>
    </location>
</feature>
<organism evidence="5 6">
    <name type="scientific">Brettanomyces naardenensis</name>
    <name type="common">Yeast</name>
    <dbReference type="NCBI Taxonomy" id="13370"/>
    <lineage>
        <taxon>Eukaryota</taxon>
        <taxon>Fungi</taxon>
        <taxon>Dikarya</taxon>
        <taxon>Ascomycota</taxon>
        <taxon>Saccharomycotina</taxon>
        <taxon>Pichiomycetes</taxon>
        <taxon>Pichiales</taxon>
        <taxon>Pichiaceae</taxon>
        <taxon>Brettanomyces</taxon>
    </lineage>
</organism>
<feature type="region of interest" description="Disordered" evidence="1">
    <location>
        <begin position="428"/>
        <end position="457"/>
    </location>
</feature>
<feature type="transmembrane region" description="Helical" evidence="2">
    <location>
        <begin position="258"/>
        <end position="277"/>
    </location>
</feature>
<keyword evidence="2" id="KW-0812">Transmembrane</keyword>
<feature type="transmembrane region" description="Helical" evidence="2">
    <location>
        <begin position="51"/>
        <end position="73"/>
    </location>
</feature>
<protein>
    <submittedName>
        <fullName evidence="5">DEKNAAC104723</fullName>
    </submittedName>
</protein>
<dbReference type="EMBL" id="CAACVR010000045">
    <property type="protein sequence ID" value="VEU23323.1"/>
    <property type="molecule type" value="Genomic_DNA"/>
</dbReference>
<reference evidence="5 6" key="1">
    <citation type="submission" date="2018-12" db="EMBL/GenBank/DDBJ databases">
        <authorList>
            <person name="Tiukova I."/>
            <person name="Dainat J."/>
        </authorList>
    </citation>
    <scope>NUCLEOTIDE SEQUENCE [LARGE SCALE GENOMIC DNA]</scope>
</reference>
<feature type="transmembrane region" description="Helical" evidence="2">
    <location>
        <begin position="346"/>
        <end position="366"/>
    </location>
</feature>
<accession>A0A448YQW7</accession>